<name>A0AAE0E7W9_9ROSI</name>
<keyword evidence="2" id="KW-1185">Reference proteome</keyword>
<gene>
    <name evidence="1" type="ORF">Dsin_012316</name>
</gene>
<dbReference type="PANTHER" id="PTHR35834:SF2">
    <property type="entry name" value="ATAXIN-10 DOMAIN-CONTAINING PROTEIN"/>
    <property type="match status" value="1"/>
</dbReference>
<evidence type="ECO:0000313" key="2">
    <source>
        <dbReference type="Proteomes" id="UP001281410"/>
    </source>
</evidence>
<proteinExistence type="predicted"/>
<dbReference type="Proteomes" id="UP001281410">
    <property type="component" value="Unassembled WGS sequence"/>
</dbReference>
<dbReference type="EMBL" id="JANJYJ010000004">
    <property type="protein sequence ID" value="KAK3218346.1"/>
    <property type="molecule type" value="Genomic_DNA"/>
</dbReference>
<dbReference type="AlphaFoldDB" id="A0AAE0E7W9"/>
<organism evidence="1 2">
    <name type="scientific">Dipteronia sinensis</name>
    <dbReference type="NCBI Taxonomy" id="43782"/>
    <lineage>
        <taxon>Eukaryota</taxon>
        <taxon>Viridiplantae</taxon>
        <taxon>Streptophyta</taxon>
        <taxon>Embryophyta</taxon>
        <taxon>Tracheophyta</taxon>
        <taxon>Spermatophyta</taxon>
        <taxon>Magnoliopsida</taxon>
        <taxon>eudicotyledons</taxon>
        <taxon>Gunneridae</taxon>
        <taxon>Pentapetalae</taxon>
        <taxon>rosids</taxon>
        <taxon>malvids</taxon>
        <taxon>Sapindales</taxon>
        <taxon>Sapindaceae</taxon>
        <taxon>Hippocastanoideae</taxon>
        <taxon>Acereae</taxon>
        <taxon>Dipteronia</taxon>
    </lineage>
</organism>
<reference evidence="1" key="1">
    <citation type="journal article" date="2023" name="Plant J.">
        <title>Genome sequences and population genomics provide insights into the demographic history, inbreeding, and mutation load of two 'living fossil' tree species of Dipteronia.</title>
        <authorList>
            <person name="Feng Y."/>
            <person name="Comes H.P."/>
            <person name="Chen J."/>
            <person name="Zhu S."/>
            <person name="Lu R."/>
            <person name="Zhang X."/>
            <person name="Li P."/>
            <person name="Qiu J."/>
            <person name="Olsen K.M."/>
            <person name="Qiu Y."/>
        </authorList>
    </citation>
    <scope>NUCLEOTIDE SEQUENCE</scope>
    <source>
        <strain evidence="1">NBL</strain>
    </source>
</reference>
<evidence type="ECO:0000313" key="1">
    <source>
        <dbReference type="EMBL" id="KAK3218346.1"/>
    </source>
</evidence>
<comment type="caution">
    <text evidence="1">The sequence shown here is derived from an EMBL/GenBank/DDBJ whole genome shotgun (WGS) entry which is preliminary data.</text>
</comment>
<sequence>MEDPSTKEVPRVLNVLEALKQASRDLQASSDDSISSTIKALLEIEIESETILSKDRNLSTPSQMLVFILQNCAKMKSLKVRRKSSDGININPIELERIILSCPNRIKLNVRLNSPKLLGLTKHRIGLKIVQS</sequence>
<dbReference type="PANTHER" id="PTHR35834">
    <property type="entry name" value="ARMADILLO-TYPE FOLD PROTEIN-RELATED"/>
    <property type="match status" value="1"/>
</dbReference>
<accession>A0AAE0E7W9</accession>
<protein>
    <submittedName>
        <fullName evidence="1">Uncharacterized protein</fullName>
    </submittedName>
</protein>